<feature type="signal peptide" evidence="1">
    <location>
        <begin position="1"/>
        <end position="23"/>
    </location>
</feature>
<dbReference type="KEGG" id="sgq:SGLAD_v1c00700"/>
<evidence type="ECO:0000313" key="2">
    <source>
        <dbReference type="EMBL" id="QBQ07271.1"/>
    </source>
</evidence>
<organism evidence="2 3">
    <name type="scientific">Spiroplasma gladiatoris</name>
    <dbReference type="NCBI Taxonomy" id="2143"/>
    <lineage>
        <taxon>Bacteria</taxon>
        <taxon>Bacillati</taxon>
        <taxon>Mycoplasmatota</taxon>
        <taxon>Mollicutes</taxon>
        <taxon>Entomoplasmatales</taxon>
        <taxon>Spiroplasmataceae</taxon>
        <taxon>Spiroplasma</taxon>
    </lineage>
</organism>
<gene>
    <name evidence="2" type="ORF">SGLAD_v1c00700</name>
</gene>
<evidence type="ECO:0000313" key="3">
    <source>
        <dbReference type="Proteomes" id="UP000294309"/>
    </source>
</evidence>
<name>A0A4P7AGQ4_9MOLU</name>
<sequence length="210" mass="24172">MKKLILSILSLTTIFSASSSVMACDNTPAEKEENKLPSLQYKEGKSDTDLVNNFMSDDEFWLINFNKLENDKVVYENEIPLSLENGKLKKKYGDTDTSKNIDVNGLYNEDYNLGVFEGRIITIGSNYGEYPYSTLKDIFVELNSLKWIKEDKGDYYLTTSYILTIKGNEGDNFFTFNTYKLVLGFYNGGKVKKDEKHYIEKVYSNKIYLS</sequence>
<reference evidence="2 3" key="1">
    <citation type="submission" date="2019-03" db="EMBL/GenBank/DDBJ databases">
        <title>Complete genome sequence of Spiroplasma gladiatoris TG-1 (DSM 22552).</title>
        <authorList>
            <person name="Lin Y.-C."/>
            <person name="Chou L."/>
            <person name="Kuo C.-H."/>
        </authorList>
    </citation>
    <scope>NUCLEOTIDE SEQUENCE [LARGE SCALE GENOMIC DNA]</scope>
    <source>
        <strain evidence="2 3">TG-1</strain>
    </source>
</reference>
<evidence type="ECO:0000256" key="1">
    <source>
        <dbReference type="SAM" id="SignalP"/>
    </source>
</evidence>
<dbReference type="RefSeq" id="WP_134297072.1">
    <property type="nucleotide sequence ID" value="NZ_CP038013.1"/>
</dbReference>
<keyword evidence="3" id="KW-1185">Reference proteome</keyword>
<dbReference type="Proteomes" id="UP000294309">
    <property type="component" value="Chromosome"/>
</dbReference>
<keyword evidence="1" id="KW-0732">Signal</keyword>
<feature type="chain" id="PRO_5020611389" description="Lipoprotein" evidence="1">
    <location>
        <begin position="24"/>
        <end position="210"/>
    </location>
</feature>
<proteinExistence type="predicted"/>
<accession>A0A4P7AGQ4</accession>
<dbReference type="EMBL" id="CP038013">
    <property type="protein sequence ID" value="QBQ07271.1"/>
    <property type="molecule type" value="Genomic_DNA"/>
</dbReference>
<dbReference type="AlphaFoldDB" id="A0A4P7AGQ4"/>
<protein>
    <recommendedName>
        <fullName evidence="4">Lipoprotein</fullName>
    </recommendedName>
</protein>
<evidence type="ECO:0008006" key="4">
    <source>
        <dbReference type="Google" id="ProtNLM"/>
    </source>
</evidence>
<dbReference type="PROSITE" id="PS51257">
    <property type="entry name" value="PROKAR_LIPOPROTEIN"/>
    <property type="match status" value="1"/>
</dbReference>